<dbReference type="RefSeq" id="XP_004367314.1">
    <property type="nucleotide sequence ID" value="XM_004367257.1"/>
</dbReference>
<evidence type="ECO:0000313" key="3">
    <source>
        <dbReference type="Proteomes" id="UP000007797"/>
    </source>
</evidence>
<dbReference type="KEGG" id="dfa:DFA_07455"/>
<sequence>MDIKKRSFSLILKNQYIFKLIKRDIREIHRQLYRDRDRNGECVDRSSERAIEMVCLKMTRLSDFTVVYNHQRPLFVSPKILYNACRGGSLDIVKMLLHQTEPIQLDRSLAYAGAIAGGHLSILQHLKTTDVQPPDFTEFHMWNEWLEDVQPTVGCRDAIRWVISNFNSNLEYTSNYRLLLVRVHDIIGLPKPANGGQDLPYEYLSYDPTLKYIYSTFQQSPSTQIDYFKFIFVPRDNNNNEMTTIDEFIQKTRLEIIHRHPNLNNRDNDQYEYLNQLIVKYLYKNYLKGGGTSQEDIISFELLDKSGDLDKVMDYAIDSLFGDAKRVILPVCNLAQIQWLADNEMESVEDELSSYTEVLFKRRDAEMTDILGWLRVHLPSFFDKHHFACHPTLLDAMSIDQIVQSIFLGAVENNCDQKKQMALEYTVESERIDLLQSILETLQTNDERIVELQTCSSQSTDGLEEKEMVELDRLEKTKWTSIGKHKIDKIEKGKSESYLVNVLDLFNEYLGYRDWEVFGTVAQDIRDGIGRCASVELYDRLASMNQEHSQIVQHHAIKYHQIKLIKHIIGGDKSFSDESNDPTNLLKQVCESGSVEVFDYFCQIYHASADTIRWDILLPVIIKHGHVSLLAHVLYDSKNNNSINNNNKRKKRLRTVSPRSLSLDQTFNSSQMATENPPSKTTRLVLGLKVKNILFSLDQREVLVNAHDQAAMLILKELKDRNRLNNSTERLLMMEQQNEHLNVLAEKERHRDQKKKDKIDSRSNSNSDNHQILKYLNKDNY</sequence>
<dbReference type="GeneID" id="14872051"/>
<evidence type="ECO:0008006" key="4">
    <source>
        <dbReference type="Google" id="ProtNLM"/>
    </source>
</evidence>
<keyword evidence="3" id="KW-1185">Reference proteome</keyword>
<dbReference type="AlphaFoldDB" id="F4PWG7"/>
<name>F4PWG7_CACFS</name>
<reference evidence="3" key="1">
    <citation type="journal article" date="2011" name="Genome Res.">
        <title>Phylogeny-wide analysis of social amoeba genomes highlights ancient origins for complex intercellular communication.</title>
        <authorList>
            <person name="Heidel A.J."/>
            <person name="Lawal H.M."/>
            <person name="Felder M."/>
            <person name="Schilde C."/>
            <person name="Helps N.R."/>
            <person name="Tunggal B."/>
            <person name="Rivero F."/>
            <person name="John U."/>
            <person name="Schleicher M."/>
            <person name="Eichinger L."/>
            <person name="Platzer M."/>
            <person name="Noegel A.A."/>
            <person name="Schaap P."/>
            <person name="Gloeckner G."/>
        </authorList>
    </citation>
    <scope>NUCLEOTIDE SEQUENCE [LARGE SCALE GENOMIC DNA]</scope>
    <source>
        <strain evidence="3">SH3</strain>
    </source>
</reference>
<evidence type="ECO:0000256" key="1">
    <source>
        <dbReference type="SAM" id="MobiDB-lite"/>
    </source>
</evidence>
<dbReference type="EMBL" id="GL883013">
    <property type="protein sequence ID" value="EGG20331.1"/>
    <property type="molecule type" value="Genomic_DNA"/>
</dbReference>
<organism evidence="2 3">
    <name type="scientific">Cavenderia fasciculata</name>
    <name type="common">Slime mold</name>
    <name type="synonym">Dictyostelium fasciculatum</name>
    <dbReference type="NCBI Taxonomy" id="261658"/>
    <lineage>
        <taxon>Eukaryota</taxon>
        <taxon>Amoebozoa</taxon>
        <taxon>Evosea</taxon>
        <taxon>Eumycetozoa</taxon>
        <taxon>Dictyostelia</taxon>
        <taxon>Acytosteliales</taxon>
        <taxon>Cavenderiaceae</taxon>
        <taxon>Cavenderia</taxon>
    </lineage>
</organism>
<dbReference type="SUPFAM" id="SSF48403">
    <property type="entry name" value="Ankyrin repeat"/>
    <property type="match status" value="1"/>
</dbReference>
<dbReference type="InterPro" id="IPR036770">
    <property type="entry name" value="Ankyrin_rpt-contain_sf"/>
</dbReference>
<accession>F4PWG7</accession>
<feature type="compositionally biased region" description="Basic and acidic residues" evidence="1">
    <location>
        <begin position="745"/>
        <end position="761"/>
    </location>
</feature>
<protein>
    <recommendedName>
        <fullName evidence="4">Ankyrin repeat-containing protein</fullName>
    </recommendedName>
</protein>
<evidence type="ECO:0000313" key="2">
    <source>
        <dbReference type="EMBL" id="EGG20331.1"/>
    </source>
</evidence>
<proteinExistence type="predicted"/>
<feature type="region of interest" description="Disordered" evidence="1">
    <location>
        <begin position="744"/>
        <end position="771"/>
    </location>
</feature>
<dbReference type="Proteomes" id="UP000007797">
    <property type="component" value="Unassembled WGS sequence"/>
</dbReference>
<gene>
    <name evidence="2" type="ORF">DFA_07455</name>
</gene>